<evidence type="ECO:0000256" key="2">
    <source>
        <dbReference type="ARBA" id="ARBA00022801"/>
    </source>
</evidence>
<evidence type="ECO:0000256" key="1">
    <source>
        <dbReference type="ARBA" id="ARBA00008779"/>
    </source>
</evidence>
<dbReference type="OrthoDB" id="9789742at2"/>
<dbReference type="Gene3D" id="3.30.1120.10">
    <property type="match status" value="1"/>
</dbReference>
<feature type="domain" description="Sulfatase N-terminal" evidence="4">
    <location>
        <begin position="32"/>
        <end position="382"/>
    </location>
</feature>
<gene>
    <name evidence="5" type="ORF">TFUB20_01968</name>
</gene>
<dbReference type="InterPro" id="IPR050738">
    <property type="entry name" value="Sulfatase"/>
</dbReference>
<dbReference type="Pfam" id="PF00884">
    <property type="entry name" value="Sulfatase"/>
    <property type="match status" value="1"/>
</dbReference>
<dbReference type="InterPro" id="IPR017850">
    <property type="entry name" value="Alkaline_phosphatase_core_sf"/>
</dbReference>
<dbReference type="RefSeq" id="WP_074450051.1">
    <property type="nucleotide sequence ID" value="NZ_FMMM01000067.1"/>
</dbReference>
<dbReference type="PANTHER" id="PTHR42693:SF53">
    <property type="entry name" value="ENDO-4-O-SULFATASE"/>
    <property type="match status" value="1"/>
</dbReference>
<accession>A0A1D3UT68</accession>
<evidence type="ECO:0000313" key="5">
    <source>
        <dbReference type="EMBL" id="SCQ23158.1"/>
    </source>
</evidence>
<dbReference type="Gene3D" id="3.40.720.10">
    <property type="entry name" value="Alkaline Phosphatase, subunit A"/>
    <property type="match status" value="1"/>
</dbReference>
<proteinExistence type="inferred from homology"/>
<dbReference type="PANTHER" id="PTHR42693">
    <property type="entry name" value="ARYLSULFATASE FAMILY MEMBER"/>
    <property type="match status" value="1"/>
</dbReference>
<feature type="modified residue" description="3-oxoalanine (Ser)" evidence="3">
    <location>
        <position position="91"/>
    </location>
</feature>
<comment type="PTM">
    <text evidence="3">The conversion to 3-oxoalanine (also known as C-formylglycine, FGly), of a serine or cysteine residue in prokaryotes and of a cysteine residue in eukaryotes, is critical for catalytic activity.</text>
</comment>
<dbReference type="GO" id="GO:0004065">
    <property type="term" value="F:arylsulfatase activity"/>
    <property type="evidence" value="ECO:0007669"/>
    <property type="project" value="UniProtKB-EC"/>
</dbReference>
<dbReference type="InterPro" id="IPR000917">
    <property type="entry name" value="Sulfatase_N"/>
</dbReference>
<organism evidence="5 6">
    <name type="scientific">Tannerella forsythia</name>
    <name type="common">Bacteroides forsythus</name>
    <dbReference type="NCBI Taxonomy" id="28112"/>
    <lineage>
        <taxon>Bacteria</taxon>
        <taxon>Pseudomonadati</taxon>
        <taxon>Bacteroidota</taxon>
        <taxon>Bacteroidia</taxon>
        <taxon>Bacteroidales</taxon>
        <taxon>Tannerellaceae</taxon>
        <taxon>Tannerella</taxon>
    </lineage>
</organism>
<dbReference type="CDD" id="cd16034">
    <property type="entry name" value="sulfatase_like"/>
    <property type="match status" value="1"/>
</dbReference>
<keyword evidence="2 5" id="KW-0378">Hydrolase</keyword>
<dbReference type="EC" id="3.1.6.1" evidence="5"/>
<evidence type="ECO:0000259" key="4">
    <source>
        <dbReference type="Pfam" id="PF00884"/>
    </source>
</evidence>
<dbReference type="Proteomes" id="UP000182057">
    <property type="component" value="Unassembled WGS sequence"/>
</dbReference>
<reference evidence="5 6" key="1">
    <citation type="submission" date="2016-09" db="EMBL/GenBank/DDBJ databases">
        <authorList>
            <person name="Capua I."/>
            <person name="De Benedictis P."/>
            <person name="Joannis T."/>
            <person name="Lombin L.H."/>
            <person name="Cattoli G."/>
        </authorList>
    </citation>
    <scope>NUCLEOTIDE SEQUENCE [LARGE SCALE GENOMIC DNA]</scope>
    <source>
        <strain evidence="5 6">UB20</strain>
    </source>
</reference>
<name>A0A1D3UT68_TANFO</name>
<comment type="similarity">
    <text evidence="1">Belongs to the sulfatase family.</text>
</comment>
<protein>
    <submittedName>
        <fullName evidence="5">Arylsulfatase</fullName>
        <ecNumber evidence="5">3.1.6.1</ecNumber>
    </submittedName>
</protein>
<dbReference type="SUPFAM" id="SSF53649">
    <property type="entry name" value="Alkaline phosphatase-like"/>
    <property type="match status" value="1"/>
</dbReference>
<evidence type="ECO:0000256" key="3">
    <source>
        <dbReference type="PIRSR" id="PIRSR600917-52"/>
    </source>
</evidence>
<dbReference type="EMBL" id="FMMM01000067">
    <property type="protein sequence ID" value="SCQ23158.1"/>
    <property type="molecule type" value="Genomic_DNA"/>
</dbReference>
<dbReference type="AlphaFoldDB" id="A0A1D3UT68"/>
<sequence length="516" mass="59186">MKASKLSCLGLIGVIPACIHAQEHRADDTLRPNIIYIFPDQMRNSAMGFWNDPAFASHLQGKADPVETPNLNRFARESVVFSSAMSNCPLSSPHRASLLTGMYPHRSGVPLNVNSRRPFSTLRNDATTVSDVFSRNGYDCAYIGKYHLDTPTPNDPENPGNYVENRDLVWDAYTPPERRHGFNFWYSYGTFDVHKHPHYWDTDGKRHDINQWSPSHETDMAISYLKNEFGRRDESKPFFLMISMNPPHHPYNSFNDCMEEDYTHYKDRTLSELLVRHNADTTMEKSFSAAYYFAQITGVDRELGRLLGALDELGLSKNTMVVFSSDHGETMCSHGLKDAKNSPYTESMNVPFLVRYPQRLKPKVVDYLLSSPDIMPTLLGLSNLGQHIPHEVQGTDFSKALFSNQPDKPLPDAALYIRNMDGPQDQDGKVRTYVPVARGIKTHRYTLSLTVDKENKQLKEILLFDDLDDPYQMNNIDWNTRPQLKRQLLIQLGQLLKKHDDPWYKDGILKDLIMYE</sequence>
<evidence type="ECO:0000313" key="6">
    <source>
        <dbReference type="Proteomes" id="UP000182057"/>
    </source>
</evidence>